<keyword evidence="2" id="KW-0808">Transferase</keyword>
<keyword evidence="3" id="KW-1185">Reference proteome</keyword>
<feature type="transmembrane region" description="Helical" evidence="1">
    <location>
        <begin position="54"/>
        <end position="74"/>
    </location>
</feature>
<dbReference type="AlphaFoldDB" id="A0A225WBQ1"/>
<evidence type="ECO:0000256" key="1">
    <source>
        <dbReference type="SAM" id="Phobius"/>
    </source>
</evidence>
<organism evidence="2 3">
    <name type="scientific">Phytophthora megakarya</name>
    <dbReference type="NCBI Taxonomy" id="4795"/>
    <lineage>
        <taxon>Eukaryota</taxon>
        <taxon>Sar</taxon>
        <taxon>Stramenopiles</taxon>
        <taxon>Oomycota</taxon>
        <taxon>Peronosporomycetes</taxon>
        <taxon>Peronosporales</taxon>
        <taxon>Peronosporaceae</taxon>
        <taxon>Phytophthora</taxon>
    </lineage>
</organism>
<comment type="caution">
    <text evidence="2">The sequence shown here is derived from an EMBL/GenBank/DDBJ whole genome shotgun (WGS) entry which is preliminary data.</text>
</comment>
<keyword evidence="2" id="KW-0012">Acyltransferase</keyword>
<evidence type="ECO:0000313" key="2">
    <source>
        <dbReference type="EMBL" id="OWZ14427.1"/>
    </source>
</evidence>
<proteinExistence type="predicted"/>
<gene>
    <name evidence="2" type="ORF">PHMEG_00012100</name>
</gene>
<accession>A0A225WBQ1</accession>
<name>A0A225WBQ1_9STRA</name>
<dbReference type="Proteomes" id="UP000198211">
    <property type="component" value="Unassembled WGS sequence"/>
</dbReference>
<feature type="transmembrane region" description="Helical" evidence="1">
    <location>
        <begin position="86"/>
        <end position="112"/>
    </location>
</feature>
<reference evidence="3" key="1">
    <citation type="submission" date="2017-03" db="EMBL/GenBank/DDBJ databases">
        <title>Phytopthora megakarya and P. palmivora, two closely related causual agents of cacao black pod achieved similar genome size and gene model numbers by different mechanisms.</title>
        <authorList>
            <person name="Ali S."/>
            <person name="Shao J."/>
            <person name="Larry D.J."/>
            <person name="Kronmiller B."/>
            <person name="Shen D."/>
            <person name="Strem M.D."/>
            <person name="Melnick R.L."/>
            <person name="Guiltinan M.J."/>
            <person name="Tyler B.M."/>
            <person name="Meinhardt L.W."/>
            <person name="Bailey B.A."/>
        </authorList>
    </citation>
    <scope>NUCLEOTIDE SEQUENCE [LARGE SCALE GENOMIC DNA]</scope>
    <source>
        <strain evidence="3">zdho120</strain>
    </source>
</reference>
<keyword evidence="1" id="KW-0812">Transmembrane</keyword>
<sequence length="275" mass="29887">MLQLELVLRLGLEPKSALQSLLGLESLSRSRCRRVLSTKDGWNFYQSLITGARFVLFQIVSWSCFGAGAALQVVDLVSLVVVELELVVGAVAVAGSVFVVAEIGMMTSLLVFKKAGQSPKRSIDNLFNRRNSGRVNNSLIREGGRDYDPFVSIPCTPTGALGCLSSVDWPTSNGFLNALGFVFFAATTNLSPAGVAFYGMTVAGIEFIMVISRSIATHLYLKDSHNGLLKEVNRCHVTYVLPQIITACIPAVATYRHYIYDMDAFVPVLALTIVI</sequence>
<dbReference type="OrthoDB" id="10499077at2759"/>
<dbReference type="GO" id="GO:0016746">
    <property type="term" value="F:acyltransferase activity"/>
    <property type="evidence" value="ECO:0007669"/>
    <property type="project" value="UniProtKB-KW"/>
</dbReference>
<dbReference type="STRING" id="4795.A0A225WBQ1"/>
<protein>
    <submittedName>
        <fullName evidence="2">Diacylglycerol O-acyltransferase</fullName>
    </submittedName>
</protein>
<dbReference type="EMBL" id="NBNE01001341">
    <property type="protein sequence ID" value="OWZ14427.1"/>
    <property type="molecule type" value="Genomic_DNA"/>
</dbReference>
<keyword evidence="1" id="KW-0472">Membrane</keyword>
<feature type="transmembrane region" description="Helical" evidence="1">
    <location>
        <begin position="197"/>
        <end position="221"/>
    </location>
</feature>
<keyword evidence="1" id="KW-1133">Transmembrane helix</keyword>
<evidence type="ECO:0000313" key="3">
    <source>
        <dbReference type="Proteomes" id="UP000198211"/>
    </source>
</evidence>